<evidence type="ECO:0000313" key="15">
    <source>
        <dbReference type="Proteomes" id="UP001057375"/>
    </source>
</evidence>
<evidence type="ECO:0000256" key="11">
    <source>
        <dbReference type="SAM" id="MobiDB-lite"/>
    </source>
</evidence>
<dbReference type="InterPro" id="IPR036961">
    <property type="entry name" value="Kinesin_motor_dom_sf"/>
</dbReference>
<dbReference type="PANTHER" id="PTHR47969:SF15">
    <property type="entry name" value="CHROMOSOME-ASSOCIATED KINESIN KIF4A-RELATED"/>
    <property type="match status" value="1"/>
</dbReference>
<evidence type="ECO:0000313" key="14">
    <source>
        <dbReference type="EMBL" id="GKT32957.1"/>
    </source>
</evidence>
<feature type="compositionally biased region" description="Basic and acidic residues" evidence="11">
    <location>
        <begin position="280"/>
        <end position="293"/>
    </location>
</feature>
<evidence type="ECO:0000256" key="6">
    <source>
        <dbReference type="ARBA" id="ARBA00023054"/>
    </source>
</evidence>
<feature type="compositionally biased region" description="Basic and acidic residues" evidence="11">
    <location>
        <begin position="245"/>
        <end position="263"/>
    </location>
</feature>
<dbReference type="PROSITE" id="PS00411">
    <property type="entry name" value="KINESIN_MOTOR_1"/>
    <property type="match status" value="1"/>
</dbReference>
<feature type="domain" description="Kinesin motor" evidence="13">
    <location>
        <begin position="333"/>
        <end position="667"/>
    </location>
</feature>
<dbReference type="SMART" id="SM00129">
    <property type="entry name" value="KISc"/>
    <property type="match status" value="1"/>
</dbReference>
<dbReference type="Pfam" id="PF00018">
    <property type="entry name" value="SH3_1"/>
    <property type="match status" value="1"/>
</dbReference>
<dbReference type="Gene3D" id="3.40.850.10">
    <property type="entry name" value="Kinesin motor domain"/>
    <property type="match status" value="1"/>
</dbReference>
<evidence type="ECO:0000256" key="8">
    <source>
        <dbReference type="PROSITE-ProRule" id="PRU00283"/>
    </source>
</evidence>
<comment type="caution">
    <text evidence="14">The sequence shown here is derived from an EMBL/GenBank/DDBJ whole genome shotgun (WGS) entry which is preliminary data.</text>
</comment>
<evidence type="ECO:0000256" key="5">
    <source>
        <dbReference type="ARBA" id="ARBA00022840"/>
    </source>
</evidence>
<feature type="domain" description="SH3" evidence="12">
    <location>
        <begin position="1"/>
        <end position="62"/>
    </location>
</feature>
<protein>
    <recommendedName>
        <fullName evidence="9">Kinesin-like protein</fullName>
    </recommendedName>
</protein>
<accession>A0ABQ5KKC0</accession>
<dbReference type="SMART" id="SM00326">
    <property type="entry name" value="SH3"/>
    <property type="match status" value="1"/>
</dbReference>
<feature type="compositionally biased region" description="Basic and acidic residues" evidence="11">
    <location>
        <begin position="131"/>
        <end position="141"/>
    </location>
</feature>
<dbReference type="PRINTS" id="PR00380">
    <property type="entry name" value="KINESINHEAVY"/>
</dbReference>
<evidence type="ECO:0000259" key="12">
    <source>
        <dbReference type="PROSITE" id="PS50002"/>
    </source>
</evidence>
<keyword evidence="3" id="KW-0963">Cytoplasm</keyword>
<dbReference type="InterPro" id="IPR027417">
    <property type="entry name" value="P-loop_NTPase"/>
</dbReference>
<evidence type="ECO:0000256" key="10">
    <source>
        <dbReference type="SAM" id="Coils"/>
    </source>
</evidence>
<dbReference type="InterPro" id="IPR001752">
    <property type="entry name" value="Kinesin_motor_dom"/>
</dbReference>
<feature type="compositionally biased region" description="Basic and acidic residues" evidence="11">
    <location>
        <begin position="108"/>
        <end position="123"/>
    </location>
</feature>
<dbReference type="InterPro" id="IPR027640">
    <property type="entry name" value="Kinesin-like_fam"/>
</dbReference>
<keyword evidence="4 8" id="KW-0547">Nucleotide-binding</keyword>
<keyword evidence="9" id="KW-0493">Microtubule</keyword>
<name>A0ABQ5KKC0_9EUKA</name>
<feature type="region of interest" description="Disordered" evidence="11">
    <location>
        <begin position="59"/>
        <end position="307"/>
    </location>
</feature>
<keyword evidence="6 10" id="KW-0175">Coiled coil</keyword>
<dbReference type="InterPro" id="IPR036028">
    <property type="entry name" value="SH3-like_dom_sf"/>
</dbReference>
<evidence type="ECO:0000256" key="4">
    <source>
        <dbReference type="ARBA" id="ARBA00022741"/>
    </source>
</evidence>
<comment type="subcellular location">
    <subcellularLocation>
        <location evidence="1">Cytoplasm</location>
    </subcellularLocation>
</comment>
<feature type="compositionally biased region" description="Basic and acidic residues" evidence="11">
    <location>
        <begin position="69"/>
        <end position="101"/>
    </location>
</feature>
<evidence type="ECO:0000256" key="3">
    <source>
        <dbReference type="ARBA" id="ARBA00022490"/>
    </source>
</evidence>
<keyword evidence="8 9" id="KW-0505">Motor protein</keyword>
<sequence length="845" mass="94768">MRILHIMLYSFTARSHKPSEISVRAGEEVWVVTKAGDGWTLVCRGDGEMGVVPTDYLGKQVKKKKKSPKTADAKHVDGTEGEKREKNEKREKKEKREEVSGKTKHKDSKKELRSKDSSKHDIPHASLDGSDSEKDDRKVDKQPLSPNAGSEGEDMDSKTSPPLLKHIDMDSGRPTTKPHSDSLKGSDIHSETDGIDHTPPLEAIKVDKQPLSPNAGSEGEDMDSKTSPPLLKHIDMDSGRPTTKPHSDSLKGSDIHSETDGIDHTPPLEAMSPSSTQLIDSEHIIDSDPHMDDPAPEISPLKSRFKRRNDEILHESGMMKYCTSGKAHEAEDNIKVIIRCRPINEMEKKQGSQTVVAIKEDGELVVHRKTKDGKKLSKEFTFDAVYGPTSLQKDIFTFSIRSLVDAALDGYNATIFAYGQTGSGKSFTMMGNEKDEDLRGVIPRTFQHIFDYKSVADESEEYLFRASYIELYGDNIYDLLIKRGKREEKQSLKLREHPEKGVYIENVTLTPIRSEEEVPELLEIGGSNRTVASTQMNDVSSRSHSIFQLHLEVSKKYDDGSEHIRVGKLNLVDLAGSETLKKTKATGQRQKEGIEINKSLSTLCRVIRNLNEGLTHIPYRESNLTRLLQDSIGGNSKTVMIANISPASFNIDETIETLRYAKRAKNIKNTPKINEDPKDAMLRQMRLQIEKLQEELKSAHSTAGAADAASKIAQIATDTGNASAFRAAEKAAQEVIYIQVGESEEEKKKRLEELAQKEQTIAEEKKAKEELAIELAEKEKEKEESVKQLRIMESKMTEIKKRGQEIFTEARKKEAEARKLENELRDKELAARKLKGKIKEKEEEA</sequence>
<dbReference type="PANTHER" id="PTHR47969">
    <property type="entry name" value="CHROMOSOME-ASSOCIATED KINESIN KIF4A-RELATED"/>
    <property type="match status" value="1"/>
</dbReference>
<reference evidence="14" key="1">
    <citation type="submission" date="2022-03" db="EMBL/GenBank/DDBJ databases">
        <title>Draft genome sequence of Aduncisulcus paluster, a free-living microaerophilic Fornicata.</title>
        <authorList>
            <person name="Yuyama I."/>
            <person name="Kume K."/>
            <person name="Tamura T."/>
            <person name="Inagaki Y."/>
            <person name="Hashimoto T."/>
        </authorList>
    </citation>
    <scope>NUCLEOTIDE SEQUENCE</scope>
    <source>
        <strain evidence="14">NY0171</strain>
    </source>
</reference>
<feature type="coiled-coil region" evidence="10">
    <location>
        <begin position="740"/>
        <end position="844"/>
    </location>
</feature>
<feature type="compositionally biased region" description="Basic and acidic residues" evidence="11">
    <location>
        <begin position="178"/>
        <end position="196"/>
    </location>
</feature>
<organism evidence="14 15">
    <name type="scientific">Aduncisulcus paluster</name>
    <dbReference type="NCBI Taxonomy" id="2918883"/>
    <lineage>
        <taxon>Eukaryota</taxon>
        <taxon>Metamonada</taxon>
        <taxon>Carpediemonas-like organisms</taxon>
        <taxon>Aduncisulcus</taxon>
    </lineage>
</organism>
<dbReference type="PROSITE" id="PS50067">
    <property type="entry name" value="KINESIN_MOTOR_2"/>
    <property type="match status" value="1"/>
</dbReference>
<feature type="binding site" evidence="8">
    <location>
        <begin position="419"/>
        <end position="426"/>
    </location>
    <ligand>
        <name>ATP</name>
        <dbReference type="ChEBI" id="CHEBI:30616"/>
    </ligand>
</feature>
<gene>
    <name evidence="14" type="ORF">ADUPG1_006994</name>
</gene>
<dbReference type="SUPFAM" id="SSF52540">
    <property type="entry name" value="P-loop containing nucleoside triphosphate hydrolases"/>
    <property type="match status" value="1"/>
</dbReference>
<evidence type="ECO:0000256" key="1">
    <source>
        <dbReference type="ARBA" id="ARBA00004496"/>
    </source>
</evidence>
<proteinExistence type="inferred from homology"/>
<keyword evidence="2 7" id="KW-0728">SH3 domain</keyword>
<dbReference type="SUPFAM" id="SSF50044">
    <property type="entry name" value="SH3-domain"/>
    <property type="match status" value="1"/>
</dbReference>
<evidence type="ECO:0000256" key="9">
    <source>
        <dbReference type="RuleBase" id="RU000394"/>
    </source>
</evidence>
<evidence type="ECO:0000256" key="7">
    <source>
        <dbReference type="PROSITE-ProRule" id="PRU00192"/>
    </source>
</evidence>
<dbReference type="EMBL" id="BQXS01010096">
    <property type="protein sequence ID" value="GKT32957.1"/>
    <property type="molecule type" value="Genomic_DNA"/>
</dbReference>
<keyword evidence="5 8" id="KW-0067">ATP-binding</keyword>
<dbReference type="Proteomes" id="UP001057375">
    <property type="component" value="Unassembled WGS sequence"/>
</dbReference>
<comment type="similarity">
    <text evidence="8 9">Belongs to the TRAFAC class myosin-kinesin ATPase superfamily. Kinesin family.</text>
</comment>
<evidence type="ECO:0000259" key="13">
    <source>
        <dbReference type="PROSITE" id="PS50067"/>
    </source>
</evidence>
<evidence type="ECO:0000256" key="2">
    <source>
        <dbReference type="ARBA" id="ARBA00022443"/>
    </source>
</evidence>
<keyword evidence="15" id="KW-1185">Reference proteome</keyword>
<dbReference type="InterPro" id="IPR019821">
    <property type="entry name" value="Kinesin_motor_CS"/>
</dbReference>
<dbReference type="InterPro" id="IPR001452">
    <property type="entry name" value="SH3_domain"/>
</dbReference>
<dbReference type="Gene3D" id="2.30.30.40">
    <property type="entry name" value="SH3 Domains"/>
    <property type="match status" value="1"/>
</dbReference>
<dbReference type="Pfam" id="PF00225">
    <property type="entry name" value="Kinesin"/>
    <property type="match status" value="1"/>
</dbReference>
<dbReference type="PROSITE" id="PS50002">
    <property type="entry name" value="SH3"/>
    <property type="match status" value="1"/>
</dbReference>